<dbReference type="AlphaFoldDB" id="A0A023BZ16"/>
<proteinExistence type="inferred from homology"/>
<dbReference type="InterPro" id="IPR003362">
    <property type="entry name" value="Bact_transf"/>
</dbReference>
<accession>A0A023BZ16</accession>
<evidence type="ECO:0000313" key="4">
    <source>
        <dbReference type="EMBL" id="EZH75327.1"/>
    </source>
</evidence>
<gene>
    <name evidence="4" type="ORF">ATO12_00695</name>
</gene>
<keyword evidence="5" id="KW-1185">Reference proteome</keyword>
<organism evidence="4 5">
    <name type="scientific">Aquimarina atlantica</name>
    <dbReference type="NCBI Taxonomy" id="1317122"/>
    <lineage>
        <taxon>Bacteria</taxon>
        <taxon>Pseudomonadati</taxon>
        <taxon>Bacteroidota</taxon>
        <taxon>Flavobacteriia</taxon>
        <taxon>Flavobacteriales</taxon>
        <taxon>Flavobacteriaceae</taxon>
        <taxon>Aquimarina</taxon>
    </lineage>
</organism>
<name>A0A023BZ16_9FLAO</name>
<dbReference type="RefSeq" id="WP_034237717.1">
    <property type="nucleotide sequence ID" value="NZ_AQRA01000001.1"/>
</dbReference>
<dbReference type="PANTHER" id="PTHR30576:SF8">
    <property type="entry name" value="UNDECAPRENYL-PHOSPHATE GALACTOSE PHOSPHOTRANSFERASE"/>
    <property type="match status" value="1"/>
</dbReference>
<evidence type="ECO:0000256" key="1">
    <source>
        <dbReference type="ARBA" id="ARBA00006464"/>
    </source>
</evidence>
<reference evidence="4 5" key="1">
    <citation type="submission" date="2014-04" db="EMBL/GenBank/DDBJ databases">
        <title>Aquimarina sp. 22II-S11-z7 Genome Sequencing.</title>
        <authorList>
            <person name="Lai Q."/>
        </authorList>
    </citation>
    <scope>NUCLEOTIDE SEQUENCE [LARGE SCALE GENOMIC DNA]</scope>
    <source>
        <strain evidence="4 5">22II-S11-z7</strain>
    </source>
</reference>
<dbReference type="STRING" id="1317122.ATO12_00695"/>
<dbReference type="EMBL" id="AQRA01000001">
    <property type="protein sequence ID" value="EZH75327.1"/>
    <property type="molecule type" value="Genomic_DNA"/>
</dbReference>
<keyword evidence="4" id="KW-0808">Transferase</keyword>
<dbReference type="PANTHER" id="PTHR30576">
    <property type="entry name" value="COLANIC BIOSYNTHESIS UDP-GLUCOSE LIPID CARRIER TRANSFERASE"/>
    <property type="match status" value="1"/>
</dbReference>
<feature type="domain" description="Bacterial sugar transferase" evidence="3">
    <location>
        <begin position="7"/>
        <end position="181"/>
    </location>
</feature>
<keyword evidence="2" id="KW-1133">Transmembrane helix</keyword>
<protein>
    <submittedName>
        <fullName evidence="4">UDP-galactose phosphate transferase</fullName>
    </submittedName>
</protein>
<dbReference type="eggNOG" id="COG2148">
    <property type="taxonomic scope" value="Bacteria"/>
</dbReference>
<dbReference type="Pfam" id="PF02397">
    <property type="entry name" value="Bac_transf"/>
    <property type="match status" value="1"/>
</dbReference>
<dbReference type="Proteomes" id="UP000023541">
    <property type="component" value="Unassembled WGS sequence"/>
</dbReference>
<sequence length="201" mass="23322">MYKFFIKRSLDFSVSLLLLIFISPVFILLILFLAAANWGKPFFVQRRPGKNEKIFSIIKFKTMNDRKDAQGNLLPDKDRITKVGAFVRKTSLDEIPQLINVLLGEMSLIGPRPLIIEYLPVYNDVQKTRHNVRPGITGWAQVNGRNSITWKKKFEYDVWYVENYSFLLDLKIIGLTLKKVIQKEDVNLSNDLTSEYFDGTN</sequence>
<evidence type="ECO:0000259" key="3">
    <source>
        <dbReference type="Pfam" id="PF02397"/>
    </source>
</evidence>
<comment type="caution">
    <text evidence="4">The sequence shown here is derived from an EMBL/GenBank/DDBJ whole genome shotgun (WGS) entry which is preliminary data.</text>
</comment>
<evidence type="ECO:0000256" key="2">
    <source>
        <dbReference type="SAM" id="Phobius"/>
    </source>
</evidence>
<comment type="similarity">
    <text evidence="1">Belongs to the bacterial sugar transferase family.</text>
</comment>
<dbReference type="GO" id="GO:0016780">
    <property type="term" value="F:phosphotransferase activity, for other substituted phosphate groups"/>
    <property type="evidence" value="ECO:0007669"/>
    <property type="project" value="TreeGrafter"/>
</dbReference>
<keyword evidence="2" id="KW-0472">Membrane</keyword>
<evidence type="ECO:0000313" key="5">
    <source>
        <dbReference type="Proteomes" id="UP000023541"/>
    </source>
</evidence>
<keyword evidence="2" id="KW-0812">Transmembrane</keyword>
<dbReference type="OrthoDB" id="9808602at2"/>
<feature type="transmembrane region" description="Helical" evidence="2">
    <location>
        <begin position="12"/>
        <end position="38"/>
    </location>
</feature>